<dbReference type="AlphaFoldDB" id="A0A497YK35"/>
<evidence type="ECO:0000256" key="1">
    <source>
        <dbReference type="SAM" id="Phobius"/>
    </source>
</evidence>
<organism evidence="2 3">
    <name type="scientific">Planococcus citreus</name>
    <dbReference type="NCBI Taxonomy" id="1373"/>
    <lineage>
        <taxon>Bacteria</taxon>
        <taxon>Bacillati</taxon>
        <taxon>Bacillota</taxon>
        <taxon>Bacilli</taxon>
        <taxon>Bacillales</taxon>
        <taxon>Caryophanaceae</taxon>
        <taxon>Planococcus</taxon>
    </lineage>
</organism>
<reference evidence="2 3" key="1">
    <citation type="submission" date="2018-10" db="EMBL/GenBank/DDBJ databases">
        <title>Genomic Encyclopedia of Type Strains, Phase IV (KMG-IV): sequencing the most valuable type-strain genomes for metagenomic binning, comparative biology and taxonomic classification.</title>
        <authorList>
            <person name="Goeker M."/>
        </authorList>
    </citation>
    <scope>NUCLEOTIDE SEQUENCE [LARGE SCALE GENOMIC DNA]</scope>
    <source>
        <strain evidence="2 3">DSM 20549</strain>
    </source>
</reference>
<name>A0A497YK35_9BACL</name>
<keyword evidence="1" id="KW-0472">Membrane</keyword>
<comment type="caution">
    <text evidence="2">The sequence shown here is derived from an EMBL/GenBank/DDBJ whole genome shotgun (WGS) entry which is preliminary data.</text>
</comment>
<evidence type="ECO:0000313" key="3">
    <source>
        <dbReference type="Proteomes" id="UP000280791"/>
    </source>
</evidence>
<gene>
    <name evidence="2" type="ORF">DFR62_0072</name>
</gene>
<sequence>MPLLKDVKEQEELRKKRNLVRIITWISIAVVLFILWYVI</sequence>
<feature type="transmembrane region" description="Helical" evidence="1">
    <location>
        <begin position="20"/>
        <end position="38"/>
    </location>
</feature>
<keyword evidence="1" id="KW-1133">Transmembrane helix</keyword>
<evidence type="ECO:0000313" key="2">
    <source>
        <dbReference type="EMBL" id="RLJ89931.1"/>
    </source>
</evidence>
<keyword evidence="1" id="KW-0812">Transmembrane</keyword>
<accession>A0A497YK35</accession>
<keyword evidence="3" id="KW-1185">Reference proteome</keyword>
<dbReference type="EMBL" id="RCCP01000001">
    <property type="protein sequence ID" value="RLJ89931.1"/>
    <property type="molecule type" value="Genomic_DNA"/>
</dbReference>
<protein>
    <submittedName>
        <fullName evidence="2">Uncharacterized protein</fullName>
    </submittedName>
</protein>
<proteinExistence type="predicted"/>
<dbReference type="Proteomes" id="UP000280791">
    <property type="component" value="Unassembled WGS sequence"/>
</dbReference>